<evidence type="ECO:0000259" key="1">
    <source>
        <dbReference type="Pfam" id="PF15962"/>
    </source>
</evidence>
<protein>
    <submittedName>
        <fullName evidence="2">DUF4765 family protein</fullName>
    </submittedName>
</protein>
<proteinExistence type="predicted"/>
<organism evidence="2">
    <name type="scientific">Acerihabitans sp. KWT182</name>
    <dbReference type="NCBI Taxonomy" id="3157919"/>
    <lineage>
        <taxon>Bacteria</taxon>
        <taxon>Pseudomonadati</taxon>
        <taxon>Pseudomonadota</taxon>
        <taxon>Gammaproteobacteria</taxon>
        <taxon>Enterobacterales</taxon>
        <taxon>Pectobacteriaceae</taxon>
        <taxon>Acerihabitans</taxon>
    </lineage>
</organism>
<reference evidence="2" key="1">
    <citation type="submission" date="2024-06" db="EMBL/GenBank/DDBJ databases">
        <authorList>
            <person name="Coelho C."/>
            <person name="Bento M."/>
            <person name="Garcia E."/>
            <person name="Camelo A."/>
            <person name="Brandao I."/>
            <person name="Espirito Santo C."/>
            <person name="Trovao J."/>
            <person name="Verissimo A."/>
            <person name="Costa J."/>
            <person name="Tiago I."/>
        </authorList>
    </citation>
    <scope>NUCLEOTIDE SEQUENCE</scope>
    <source>
        <strain evidence="2">KWT182</strain>
    </source>
</reference>
<name>A0AAU7Q787_9GAMM</name>
<feature type="domain" description="DUF4765" evidence="1">
    <location>
        <begin position="14"/>
        <end position="110"/>
    </location>
</feature>
<sequence>MHPLIRCLSSSCSHSSTPIATIPSWDTEAYGNYMAMKHPEDEVLERQARNPSALRLQLDKIAREEERIMGSLALFDKFFLPAEPMIYRAVNEQLMEIYRLSQTFRRLFNLWKMTGDGENFLQQWRLMPGENVAAPNNDAVLLQCGLVRDVNGFRQVCYPITGREAHEGRQILLYELVWALMQNPGATDSECWRCAAEYANLIMRELAWPFPSRSSCLSMLVISHYLSCGIASPFAQSYRVGATFPSRAEQAYRKLGAKVMPAQILQWSAIARDERMPRIKMSQYAKQMGLNRAALSRFVGSSGILTNRGKNLLARSAVAMDVKQLASYVRAWLLLPDDERWAAGGQKGYVRARGLTLGRWRHYVDKNDKLTKRGWSLLARTADQQ</sequence>
<dbReference type="EMBL" id="CP157947">
    <property type="protein sequence ID" value="XBS68271.1"/>
    <property type="molecule type" value="Genomic_DNA"/>
</dbReference>
<dbReference type="AlphaFoldDB" id="A0AAU7Q787"/>
<accession>A0AAU7Q787</accession>
<dbReference type="Pfam" id="PF15962">
    <property type="entry name" value="DUF4765"/>
    <property type="match status" value="1"/>
</dbReference>
<dbReference type="InterPro" id="IPR031886">
    <property type="entry name" value="DUF4765"/>
</dbReference>
<evidence type="ECO:0000313" key="2">
    <source>
        <dbReference type="EMBL" id="XBS68271.1"/>
    </source>
</evidence>
<gene>
    <name evidence="2" type="ORF">ABK905_16000</name>
</gene>